<reference evidence="7 8" key="1">
    <citation type="journal article" date="2010" name="Nature">
        <title>The Ectocarpus genome and the independent evolution of multicellularity in brown algae.</title>
        <authorList>
            <person name="Cock J.M."/>
            <person name="Sterck L."/>
            <person name="Rouze P."/>
            <person name="Scornet D."/>
            <person name="Allen A.E."/>
            <person name="Amoutzias G."/>
            <person name="Anthouard V."/>
            <person name="Artiguenave F."/>
            <person name="Aury J.M."/>
            <person name="Badger J.H."/>
            <person name="Beszteri B."/>
            <person name="Billiau K."/>
            <person name="Bonnet E."/>
            <person name="Bothwell J.H."/>
            <person name="Bowler C."/>
            <person name="Boyen C."/>
            <person name="Brownlee C."/>
            <person name="Carrano C.J."/>
            <person name="Charrier B."/>
            <person name="Cho G.Y."/>
            <person name="Coelho S.M."/>
            <person name="Collen J."/>
            <person name="Corre E."/>
            <person name="Da Silva C."/>
            <person name="Delage L."/>
            <person name="Delaroque N."/>
            <person name="Dittami S.M."/>
            <person name="Doulbeau S."/>
            <person name="Elias M."/>
            <person name="Farnham G."/>
            <person name="Gachon C.M."/>
            <person name="Gschloessl B."/>
            <person name="Heesch S."/>
            <person name="Jabbari K."/>
            <person name="Jubin C."/>
            <person name="Kawai H."/>
            <person name="Kimura K."/>
            <person name="Kloareg B."/>
            <person name="Kupper F.C."/>
            <person name="Lang D."/>
            <person name="Le Bail A."/>
            <person name="Leblanc C."/>
            <person name="Lerouge P."/>
            <person name="Lohr M."/>
            <person name="Lopez P.J."/>
            <person name="Martens C."/>
            <person name="Maumus F."/>
            <person name="Michel G."/>
            <person name="Miranda-Saavedra D."/>
            <person name="Morales J."/>
            <person name="Moreau H."/>
            <person name="Motomura T."/>
            <person name="Nagasato C."/>
            <person name="Napoli C.A."/>
            <person name="Nelson D.R."/>
            <person name="Nyvall-Collen P."/>
            <person name="Peters A.F."/>
            <person name="Pommier C."/>
            <person name="Potin P."/>
            <person name="Poulain J."/>
            <person name="Quesneville H."/>
            <person name="Read B."/>
            <person name="Rensing S.A."/>
            <person name="Ritter A."/>
            <person name="Rousvoal S."/>
            <person name="Samanta M."/>
            <person name="Samson G."/>
            <person name="Schroeder D.C."/>
            <person name="Segurens B."/>
            <person name="Strittmatter M."/>
            <person name="Tonon T."/>
            <person name="Tregear J.W."/>
            <person name="Valentin K."/>
            <person name="von Dassow P."/>
            <person name="Yamagishi T."/>
            <person name="Van de Peer Y."/>
            <person name="Wincker P."/>
        </authorList>
    </citation>
    <scope>NUCLEOTIDE SEQUENCE [LARGE SCALE GENOMIC DNA]</scope>
    <source>
        <strain evidence="8">Ec32 / CCAP1310/4</strain>
    </source>
</reference>
<evidence type="ECO:0000256" key="3">
    <source>
        <dbReference type="ARBA" id="ARBA00022989"/>
    </source>
</evidence>
<organism evidence="7 8">
    <name type="scientific">Ectocarpus siliculosus</name>
    <name type="common">Brown alga</name>
    <name type="synonym">Conferva siliculosa</name>
    <dbReference type="NCBI Taxonomy" id="2880"/>
    <lineage>
        <taxon>Eukaryota</taxon>
        <taxon>Sar</taxon>
        <taxon>Stramenopiles</taxon>
        <taxon>Ochrophyta</taxon>
        <taxon>PX clade</taxon>
        <taxon>Phaeophyceae</taxon>
        <taxon>Ectocarpales</taxon>
        <taxon>Ectocarpaceae</taxon>
        <taxon>Ectocarpus</taxon>
    </lineage>
</organism>
<evidence type="ECO:0000256" key="5">
    <source>
        <dbReference type="SAM" id="Phobius"/>
    </source>
</evidence>
<dbReference type="EMBL" id="FN648383">
    <property type="protein sequence ID" value="CBN75912.1"/>
    <property type="molecule type" value="Genomic_DNA"/>
</dbReference>
<comment type="subcellular location">
    <subcellularLocation>
        <location evidence="1">Membrane</location>
        <topology evidence="1">Multi-pass membrane protein</topology>
    </subcellularLocation>
</comment>
<dbReference type="Proteomes" id="UP000002630">
    <property type="component" value="Linkage Group LG17"/>
</dbReference>
<dbReference type="Gene3D" id="2.60.40.10">
    <property type="entry name" value="Immunoglobulins"/>
    <property type="match status" value="1"/>
</dbReference>
<dbReference type="EMBL" id="FN649742">
    <property type="protein sequence ID" value="CBN75912.1"/>
    <property type="molecule type" value="Genomic_DNA"/>
</dbReference>
<keyword evidence="8" id="KW-1185">Reference proteome</keyword>
<dbReference type="InterPro" id="IPR017978">
    <property type="entry name" value="GPCR_3_C"/>
</dbReference>
<evidence type="ECO:0000259" key="6">
    <source>
        <dbReference type="Pfam" id="PF00003"/>
    </source>
</evidence>
<accession>D8LI90</accession>
<feature type="transmembrane region" description="Helical" evidence="5">
    <location>
        <begin position="344"/>
        <end position="365"/>
    </location>
</feature>
<keyword evidence="4 5" id="KW-0472">Membrane</keyword>
<feature type="transmembrane region" description="Helical" evidence="5">
    <location>
        <begin position="385"/>
        <end position="405"/>
    </location>
</feature>
<evidence type="ECO:0000313" key="8">
    <source>
        <dbReference type="Proteomes" id="UP000002630"/>
    </source>
</evidence>
<sequence length="425" mass="46047">MNFRIGCWFYFGRTVELGQTFVCSSDPDPQLSAFQNTPTLRPYTYGRFEMYLSTAGNGSLWFGISEQYKYAMVTNFYTCGVTVQPLDSTTVTTTSDVLITAIPEQGELCDLGDGIDLQVRSDEFSANIEDVGAWIYFDGRSLNVSHEETRLSLRFAYTGEHFINVYLASGARLASMNITVVAAAPYAPACEVTGRPPSSAPEGSSVVASLTARDFYGNSITEQWGDNAFQAWTYAGGVGDNVSAATVHDTGNGSYRVVSDTLGDAATTFLFVERDALGVPGSPFEVYVFGPANCAVMSTVGDCQSDLWRPVSQQWAARSPCIGQFDDPEHSGIGCGYIPLKSDLGTTIVVCAAFAGLYAAVILWWIRRERWAVIVKLSQPFVCQLFLAGCILLNITAAFLVGVASDPSCVMQPWMLHIGLTFTSG</sequence>
<evidence type="ECO:0000256" key="1">
    <source>
        <dbReference type="ARBA" id="ARBA00004141"/>
    </source>
</evidence>
<name>D8LI90_ECTSI</name>
<keyword evidence="2 5" id="KW-0812">Transmembrane</keyword>
<keyword evidence="3 5" id="KW-1133">Transmembrane helix</keyword>
<dbReference type="InterPro" id="IPR013783">
    <property type="entry name" value="Ig-like_fold"/>
</dbReference>
<dbReference type="AlphaFoldDB" id="D8LI90"/>
<protein>
    <recommendedName>
        <fullName evidence="6">G-protein coupled receptors family 3 profile domain-containing protein</fullName>
    </recommendedName>
</protein>
<proteinExistence type="predicted"/>
<gene>
    <name evidence="7" type="ORF">Esi_0206_0039</name>
</gene>
<dbReference type="GO" id="GO:0004930">
    <property type="term" value="F:G protein-coupled receptor activity"/>
    <property type="evidence" value="ECO:0007669"/>
    <property type="project" value="InterPro"/>
</dbReference>
<dbReference type="Pfam" id="PF00003">
    <property type="entry name" value="7tm_3"/>
    <property type="match status" value="1"/>
</dbReference>
<evidence type="ECO:0000313" key="7">
    <source>
        <dbReference type="EMBL" id="CBN75912.1"/>
    </source>
</evidence>
<evidence type="ECO:0000256" key="2">
    <source>
        <dbReference type="ARBA" id="ARBA00022692"/>
    </source>
</evidence>
<evidence type="ECO:0000256" key="4">
    <source>
        <dbReference type="ARBA" id="ARBA00023136"/>
    </source>
</evidence>
<feature type="domain" description="G-protein coupled receptors family 3 profile" evidence="6">
    <location>
        <begin position="341"/>
        <end position="423"/>
    </location>
</feature>
<dbReference type="GO" id="GO:0016020">
    <property type="term" value="C:membrane"/>
    <property type="evidence" value="ECO:0007669"/>
    <property type="project" value="UniProtKB-SubCell"/>
</dbReference>
<dbReference type="InParanoid" id="D8LI90"/>